<dbReference type="Proteomes" id="UP000574067">
    <property type="component" value="Unassembled WGS sequence"/>
</dbReference>
<dbReference type="InterPro" id="IPR029060">
    <property type="entry name" value="PIN-like_dom_sf"/>
</dbReference>
<sequence length="124" mass="13986">MIVVDTSVWVDHLRHGETRLVRLLEEQQAEIHPFVIGELACGNLRARQEVLALLQSLPRRDACSDEEVLFFIERHGLMGKGIGYVDAHLLAATRVVPGRRLWTRDKRLQALAAAQGLAYEEPAH</sequence>
<evidence type="ECO:0000259" key="1">
    <source>
        <dbReference type="Pfam" id="PF01850"/>
    </source>
</evidence>
<name>A0A848F9U8_9BURK</name>
<dbReference type="AlphaFoldDB" id="A0A848F9U8"/>
<organism evidence="2 3">
    <name type="scientific">Azohydromonas caseinilytica</name>
    <dbReference type="NCBI Taxonomy" id="2728836"/>
    <lineage>
        <taxon>Bacteria</taxon>
        <taxon>Pseudomonadati</taxon>
        <taxon>Pseudomonadota</taxon>
        <taxon>Betaproteobacteria</taxon>
        <taxon>Burkholderiales</taxon>
        <taxon>Sphaerotilaceae</taxon>
        <taxon>Azohydromonas</taxon>
    </lineage>
</organism>
<keyword evidence="3" id="KW-1185">Reference proteome</keyword>
<dbReference type="SUPFAM" id="SSF88723">
    <property type="entry name" value="PIN domain-like"/>
    <property type="match status" value="1"/>
</dbReference>
<gene>
    <name evidence="2" type="ORF">HHL10_08895</name>
</gene>
<comment type="caution">
    <text evidence="2">The sequence shown here is derived from an EMBL/GenBank/DDBJ whole genome shotgun (WGS) entry which is preliminary data.</text>
</comment>
<dbReference type="EMBL" id="JABBFW010000005">
    <property type="protein sequence ID" value="NML15093.1"/>
    <property type="molecule type" value="Genomic_DNA"/>
</dbReference>
<feature type="domain" description="PIN" evidence="1">
    <location>
        <begin position="2"/>
        <end position="112"/>
    </location>
</feature>
<protein>
    <submittedName>
        <fullName evidence="2">Type II toxin-antitoxin system VapC family toxin</fullName>
    </submittedName>
</protein>
<reference evidence="2 3" key="1">
    <citation type="submission" date="2020-04" db="EMBL/GenBank/DDBJ databases">
        <title>Azohydromonas sp. isolated from soil.</title>
        <authorList>
            <person name="Dahal R.H."/>
        </authorList>
    </citation>
    <scope>NUCLEOTIDE SEQUENCE [LARGE SCALE GENOMIC DNA]</scope>
    <source>
        <strain evidence="2 3">G-1-1-14</strain>
    </source>
</reference>
<dbReference type="Gene3D" id="3.40.50.1010">
    <property type="entry name" value="5'-nuclease"/>
    <property type="match status" value="1"/>
</dbReference>
<dbReference type="RefSeq" id="WP_169160008.1">
    <property type="nucleotide sequence ID" value="NZ_JABBFW010000005.1"/>
</dbReference>
<evidence type="ECO:0000313" key="3">
    <source>
        <dbReference type="Proteomes" id="UP000574067"/>
    </source>
</evidence>
<evidence type="ECO:0000313" key="2">
    <source>
        <dbReference type="EMBL" id="NML15093.1"/>
    </source>
</evidence>
<proteinExistence type="predicted"/>
<dbReference type="Pfam" id="PF01850">
    <property type="entry name" value="PIN"/>
    <property type="match status" value="1"/>
</dbReference>
<accession>A0A848F9U8</accession>
<dbReference type="InterPro" id="IPR002716">
    <property type="entry name" value="PIN_dom"/>
</dbReference>